<dbReference type="GO" id="GO:0005886">
    <property type="term" value="C:plasma membrane"/>
    <property type="evidence" value="ECO:0007669"/>
    <property type="project" value="UniProtKB-SubCell"/>
</dbReference>
<evidence type="ECO:0000256" key="6">
    <source>
        <dbReference type="ARBA" id="ARBA00022989"/>
    </source>
</evidence>
<evidence type="ECO:0000256" key="9">
    <source>
        <dbReference type="ARBA" id="ARBA00039733"/>
    </source>
</evidence>
<evidence type="ECO:0000256" key="4">
    <source>
        <dbReference type="ARBA" id="ARBA00022692"/>
    </source>
</evidence>
<proteinExistence type="inferred from homology"/>
<reference evidence="12 13" key="1">
    <citation type="journal article" date="2016" name="Nat. Commun.">
        <title>Thousands of microbial genomes shed light on interconnected biogeochemical processes in an aquifer system.</title>
        <authorList>
            <person name="Anantharaman K."/>
            <person name="Brown C.T."/>
            <person name="Hug L.A."/>
            <person name="Sharon I."/>
            <person name="Castelle C.J."/>
            <person name="Probst A.J."/>
            <person name="Thomas B.C."/>
            <person name="Singh A."/>
            <person name="Wilkins M.J."/>
            <person name="Karaoz U."/>
            <person name="Brodie E.L."/>
            <person name="Williams K.H."/>
            <person name="Hubbard S.S."/>
            <person name="Banfield J.F."/>
        </authorList>
    </citation>
    <scope>NUCLEOTIDE SEQUENCE [LARGE SCALE GENOMIC DNA]</scope>
</reference>
<evidence type="ECO:0000256" key="5">
    <source>
        <dbReference type="ARBA" id="ARBA00022927"/>
    </source>
</evidence>
<dbReference type="PROSITE" id="PS00756">
    <property type="entry name" value="SECY_2"/>
    <property type="match status" value="1"/>
</dbReference>
<keyword evidence="7 10" id="KW-0811">Translocation</keyword>
<comment type="caution">
    <text evidence="12">The sequence shown here is derived from an EMBL/GenBank/DDBJ whole genome shotgun (WGS) entry which is preliminary data.</text>
</comment>
<keyword evidence="10" id="KW-1003">Cell membrane</keyword>
<dbReference type="Gene3D" id="1.10.3370.10">
    <property type="entry name" value="SecY subunit domain"/>
    <property type="match status" value="1"/>
</dbReference>
<keyword evidence="4 10" id="KW-0812">Transmembrane</keyword>
<feature type="transmembrane region" description="Helical" evidence="10">
    <location>
        <begin position="179"/>
        <end position="200"/>
    </location>
</feature>
<keyword evidence="8 10" id="KW-0472">Membrane</keyword>
<dbReference type="Proteomes" id="UP000177528">
    <property type="component" value="Unassembled WGS sequence"/>
</dbReference>
<evidence type="ECO:0000313" key="13">
    <source>
        <dbReference type="Proteomes" id="UP000177528"/>
    </source>
</evidence>
<feature type="transmembrane region" description="Helical" evidence="10">
    <location>
        <begin position="154"/>
        <end position="172"/>
    </location>
</feature>
<dbReference type="PRINTS" id="PR00303">
    <property type="entry name" value="SECYTRNLCASE"/>
</dbReference>
<evidence type="ECO:0000256" key="11">
    <source>
        <dbReference type="RuleBase" id="RU004349"/>
    </source>
</evidence>
<feature type="transmembrane region" description="Helical" evidence="10">
    <location>
        <begin position="212"/>
        <end position="232"/>
    </location>
</feature>
<dbReference type="GO" id="GO:0006605">
    <property type="term" value="P:protein targeting"/>
    <property type="evidence" value="ECO:0007669"/>
    <property type="project" value="UniProtKB-UniRule"/>
</dbReference>
<feature type="transmembrane region" description="Helical" evidence="10">
    <location>
        <begin position="397"/>
        <end position="415"/>
    </location>
</feature>
<gene>
    <name evidence="10" type="primary">secY</name>
    <name evidence="12" type="ORF">A3D99_02560</name>
</gene>
<dbReference type="InterPro" id="IPR002208">
    <property type="entry name" value="SecY/SEC61-alpha"/>
</dbReference>
<comment type="subunit">
    <text evidence="10">Component of the Sec protein translocase complex. Heterotrimer consisting of SecY, SecE and SecG subunits. The heterotrimers can form oligomers, although 1 heterotrimer is thought to be able to translocate proteins. Interacts with the ribosome. Interacts with SecDF, and other proteins may be involved. Interacts with SecA.</text>
</comment>
<dbReference type="InterPro" id="IPR023201">
    <property type="entry name" value="SecY_dom_sf"/>
</dbReference>
<dbReference type="FunFam" id="1.10.3370.10:FF:000001">
    <property type="entry name" value="Preprotein translocase subunit SecY"/>
    <property type="match status" value="1"/>
</dbReference>
<feature type="transmembrane region" description="Helical" evidence="10">
    <location>
        <begin position="370"/>
        <end position="391"/>
    </location>
</feature>
<dbReference type="GO" id="GO:0065002">
    <property type="term" value="P:intracellular protein transmembrane transport"/>
    <property type="evidence" value="ECO:0007669"/>
    <property type="project" value="UniProtKB-UniRule"/>
</dbReference>
<feature type="transmembrane region" description="Helical" evidence="10">
    <location>
        <begin position="269"/>
        <end position="291"/>
    </location>
</feature>
<keyword evidence="5 10" id="KW-0653">Protein transport</keyword>
<dbReference type="InterPro" id="IPR030659">
    <property type="entry name" value="SecY_CS"/>
</dbReference>
<evidence type="ECO:0000256" key="10">
    <source>
        <dbReference type="HAMAP-Rule" id="MF_01465"/>
    </source>
</evidence>
<dbReference type="HAMAP" id="MF_01465">
    <property type="entry name" value="SecY"/>
    <property type="match status" value="1"/>
</dbReference>
<evidence type="ECO:0000313" key="12">
    <source>
        <dbReference type="EMBL" id="OGY34371.1"/>
    </source>
</evidence>
<comment type="function">
    <text evidence="10">The central subunit of the protein translocation channel SecYEG. Consists of two halves formed by TMs 1-5 and 6-10. These two domains form a lateral gate at the front which open onto the bilayer between TMs 2 and 7, and are clamped together by SecE at the back. The channel is closed by both a pore ring composed of hydrophobic SecY resides and a short helix (helix 2A) on the extracellular side of the membrane which forms a plug. The plug probably moves laterally to allow the channel to open. The ring and the pore may move independently.</text>
</comment>
<comment type="similarity">
    <text evidence="2 10 11">Belongs to the SecY/SEC61-alpha family.</text>
</comment>
<protein>
    <recommendedName>
        <fullName evidence="9 10">Protein translocase subunit SecY</fullName>
    </recommendedName>
</protein>
<evidence type="ECO:0000256" key="2">
    <source>
        <dbReference type="ARBA" id="ARBA00005751"/>
    </source>
</evidence>
<dbReference type="InterPro" id="IPR026593">
    <property type="entry name" value="SecY"/>
</dbReference>
<keyword evidence="6 10" id="KW-1133">Transmembrane helix</keyword>
<organism evidence="12 13">
    <name type="scientific">Candidatus Andersenbacteria bacterium RIFCSPHIGHO2_12_FULL_45_11</name>
    <dbReference type="NCBI Taxonomy" id="1797281"/>
    <lineage>
        <taxon>Bacteria</taxon>
        <taxon>Candidatus Anderseniibacteriota</taxon>
    </lineage>
</organism>
<evidence type="ECO:0000256" key="3">
    <source>
        <dbReference type="ARBA" id="ARBA00022448"/>
    </source>
</evidence>
<feature type="transmembrane region" description="Helical" evidence="10">
    <location>
        <begin position="72"/>
        <end position="94"/>
    </location>
</feature>
<dbReference type="NCBIfam" id="TIGR00967">
    <property type="entry name" value="3a0501s007"/>
    <property type="match status" value="1"/>
</dbReference>
<keyword evidence="3 10" id="KW-0813">Transport</keyword>
<evidence type="ECO:0000256" key="8">
    <source>
        <dbReference type="ARBA" id="ARBA00023136"/>
    </source>
</evidence>
<feature type="transmembrane region" description="Helical" evidence="10">
    <location>
        <begin position="20"/>
        <end position="42"/>
    </location>
</feature>
<sequence length="431" mass="47257">MFDLRKFTAILRVKELRNKLLIVIWLIFVFRLAAVIPVPGLARESLTNLFAGNQLFGLLDIFSGGGLSNLSLVMLGLGPYITASIVIQLSAMIFPRLEEMQKEEGEAGRRKLNQWTRLLAVPFAALQGFGFLNILARGGAGAGVPTIVFTPWEMTMTLISIVAGTLFLMWIGELISKQGFGNGISLIIFVGIIGRLPQVIVQTLSTWTADQLFTYIAFLVVSLIVIAGVVIVTEGQRAIPVSYAKQVRGNRMLGGSSTHLPLRVNQAGVMPIIFALSVMLFPGIIANFFVGSSTAVVANSAQYIVQLFQNQWFYAIIYFVLVVVFTYFYTSVTFDPAQIAENVQKQGGFIPGIRPGRQTKMYLQYVVRRITLAGALFLGAIAILPLVVQAFTGLRTLTIGGTALLIVVSVVLETMKQIESQLTMREYEGFL</sequence>
<dbReference type="AlphaFoldDB" id="A0A1G1X3J4"/>
<dbReference type="SUPFAM" id="SSF103491">
    <property type="entry name" value="Preprotein translocase SecY subunit"/>
    <property type="match status" value="1"/>
</dbReference>
<comment type="subcellular location">
    <subcellularLocation>
        <location evidence="10">Cell membrane</location>
        <topology evidence="10">Multi-pass membrane protein</topology>
    </subcellularLocation>
    <subcellularLocation>
        <location evidence="1">Membrane</location>
        <topology evidence="1">Multi-pass membrane protein</topology>
    </subcellularLocation>
</comment>
<feature type="transmembrane region" description="Helical" evidence="10">
    <location>
        <begin position="115"/>
        <end position="134"/>
    </location>
</feature>
<dbReference type="EMBL" id="MHHR01000014">
    <property type="protein sequence ID" value="OGY34371.1"/>
    <property type="molecule type" value="Genomic_DNA"/>
</dbReference>
<dbReference type="PIRSF" id="PIRSF004557">
    <property type="entry name" value="SecY"/>
    <property type="match status" value="1"/>
</dbReference>
<evidence type="ECO:0000256" key="7">
    <source>
        <dbReference type="ARBA" id="ARBA00023010"/>
    </source>
</evidence>
<evidence type="ECO:0000256" key="1">
    <source>
        <dbReference type="ARBA" id="ARBA00004141"/>
    </source>
</evidence>
<accession>A0A1G1X3J4</accession>
<name>A0A1G1X3J4_9BACT</name>
<dbReference type="Pfam" id="PF00344">
    <property type="entry name" value="SecY"/>
    <property type="match status" value="1"/>
</dbReference>
<dbReference type="GO" id="GO:0043952">
    <property type="term" value="P:protein transport by the Sec complex"/>
    <property type="evidence" value="ECO:0007669"/>
    <property type="project" value="UniProtKB-UniRule"/>
</dbReference>
<dbReference type="PANTHER" id="PTHR10906">
    <property type="entry name" value="SECY/SEC61-ALPHA FAMILY MEMBER"/>
    <property type="match status" value="1"/>
</dbReference>
<feature type="transmembrane region" description="Helical" evidence="10">
    <location>
        <begin position="311"/>
        <end position="329"/>
    </location>
</feature>